<dbReference type="RefSeq" id="XP_066930184.1">
    <property type="nucleotide sequence ID" value="XM_067074083.1"/>
</dbReference>
<feature type="signal peptide" evidence="2">
    <location>
        <begin position="1"/>
        <end position="21"/>
    </location>
</feature>
<evidence type="ECO:0000313" key="4">
    <source>
        <dbReference type="Proteomes" id="UP000594262"/>
    </source>
</evidence>
<dbReference type="Pfam" id="PF01391">
    <property type="entry name" value="Collagen"/>
    <property type="match status" value="1"/>
</dbReference>
<accession>A0A7M5XL29</accession>
<feature type="chain" id="PRO_5029698005" description="Cnidarian restricted protein" evidence="2">
    <location>
        <begin position="22"/>
        <end position="130"/>
    </location>
</feature>
<keyword evidence="4" id="KW-1185">Reference proteome</keyword>
<keyword evidence="2" id="KW-0732">Signal</keyword>
<proteinExistence type="predicted"/>
<reference evidence="3" key="1">
    <citation type="submission" date="2021-01" db="UniProtKB">
        <authorList>
            <consortium name="EnsemblMetazoa"/>
        </authorList>
    </citation>
    <scope>IDENTIFICATION</scope>
</reference>
<organism evidence="3 4">
    <name type="scientific">Clytia hemisphaerica</name>
    <dbReference type="NCBI Taxonomy" id="252671"/>
    <lineage>
        <taxon>Eukaryota</taxon>
        <taxon>Metazoa</taxon>
        <taxon>Cnidaria</taxon>
        <taxon>Hydrozoa</taxon>
        <taxon>Hydroidolina</taxon>
        <taxon>Leptothecata</taxon>
        <taxon>Obeliida</taxon>
        <taxon>Clytiidae</taxon>
        <taxon>Clytia</taxon>
    </lineage>
</organism>
<evidence type="ECO:0000256" key="1">
    <source>
        <dbReference type="SAM" id="MobiDB-lite"/>
    </source>
</evidence>
<evidence type="ECO:0000256" key="2">
    <source>
        <dbReference type="SAM" id="SignalP"/>
    </source>
</evidence>
<dbReference type="GeneID" id="136817766"/>
<feature type="compositionally biased region" description="Basic and acidic residues" evidence="1">
    <location>
        <begin position="59"/>
        <end position="78"/>
    </location>
</feature>
<sequence length="130" mass="14164">MKGKGIIVLLLIALEITIISAEEFSEDAETFQDGSKNSSSKQSHSILKQSCPSVCQPGRDGRDGHPGHPGHPGHDGRDGCPGAPGPQGPIGVQGTTWERWNEGRSRCPGKRRTRRASAECERVRLERRQQ</sequence>
<evidence type="ECO:0008006" key="5">
    <source>
        <dbReference type="Google" id="ProtNLM"/>
    </source>
</evidence>
<feature type="compositionally biased region" description="Low complexity" evidence="1">
    <location>
        <begin position="32"/>
        <end position="50"/>
    </location>
</feature>
<dbReference type="AlphaFoldDB" id="A0A7M5XL29"/>
<dbReference type="Proteomes" id="UP000594262">
    <property type="component" value="Unplaced"/>
</dbReference>
<feature type="region of interest" description="Disordered" evidence="1">
    <location>
        <begin position="27"/>
        <end position="130"/>
    </location>
</feature>
<protein>
    <recommendedName>
        <fullName evidence="5">Cnidarian restricted protein</fullName>
    </recommendedName>
</protein>
<dbReference type="EnsemblMetazoa" id="CLYHEMT025221.1">
    <property type="protein sequence ID" value="CLYHEMP025221.1"/>
    <property type="gene ID" value="CLYHEMG025221"/>
</dbReference>
<dbReference type="InterPro" id="IPR008160">
    <property type="entry name" value="Collagen"/>
</dbReference>
<feature type="compositionally biased region" description="Basic and acidic residues" evidence="1">
    <location>
        <begin position="116"/>
        <end position="130"/>
    </location>
</feature>
<name>A0A7M5XL29_9CNID</name>
<evidence type="ECO:0000313" key="3">
    <source>
        <dbReference type="EnsemblMetazoa" id="CLYHEMP025221.1"/>
    </source>
</evidence>